<feature type="region of interest" description="Disordered" evidence="1">
    <location>
        <begin position="885"/>
        <end position="912"/>
    </location>
</feature>
<feature type="region of interest" description="Disordered" evidence="1">
    <location>
        <begin position="1"/>
        <end position="26"/>
    </location>
</feature>
<keyword evidence="5" id="KW-1185">Reference proteome</keyword>
<feature type="compositionally biased region" description="Low complexity" evidence="1">
    <location>
        <begin position="206"/>
        <end position="228"/>
    </location>
</feature>
<evidence type="ECO:0000259" key="3">
    <source>
        <dbReference type="PROSITE" id="PS50837"/>
    </source>
</evidence>
<dbReference type="InterPro" id="IPR007111">
    <property type="entry name" value="NACHT_NTPase"/>
</dbReference>
<dbReference type="Proteomes" id="UP001501447">
    <property type="component" value="Unassembled WGS sequence"/>
</dbReference>
<keyword evidence="2" id="KW-0472">Membrane</keyword>
<sequence>MGRGGGGQLDGGGGGGGARGSPRWENRITGGTFGTVVMAERVDAVHIHVHEEAVAPPRPPFRLFLLAGLLACLGAVLWAVPPALLSGSALGARLPGPALLGAASLAGSAGAGRVLERRRAARRRTPLPAHRLDRAAEGLAAALARQYGKEDQLALSPVSTPTPIPVRWRAADPLVADHEPNVLGLPADGSRSADGSHPASTRRPADGSPPADGGHPAGAAPPADRGAASGALDVEGEFAGTAAFFASLPRQRLVLLGAPGAGKTVLAYRLARTLLEARGPASAAPVPVVLPLASWHPGGDQGLWQWAAERLCAEHPVPLPTPGAALDLIESGRVLPVLDGFDELPRAAQADALRQLRASLTEHARCVLTSRSAEYTRAVEGAALPLPGAVAIELCPLTTDDLWRYLPRTSRRTSRSDPTHTKWSPVLERLADPGDSAREVRVLRQVLSTPLMVALARVVYSESDADPAELLGGGRFTTVQAVERHLYDAFLTAAYADAGRERAARARRWASLLAAHTRRFGGQEIAWWRLEEALPLWLRRLSVLPAAAVATLTVRAGEYGTPWWDGRVPVPLWAGFGVALLAYAWGEYGSSPAWAPRQLRRPCAADLAQVHRAKAAAKLAGWALLASGVAYMTTSAASGAGAGAGADTAGRRVAGLLLVAAFFARSLLRWVLARARQPADPETAAEPAALLRRDRRVTLALGVSPTYQDDGLSLVWALPVVLLAVWDLSAGRDVVTAGTWLWTIAGTLLSGWLYEVAGSAWGRYTLARSWFAATGRLPWQLMDFLREAHSKHVLRQAGGVYRFRHIELRNRLAADIPEPARGQETWRTLAAMMLRGLATAAGGLLLAGITLGMLETGPAPAPHAPPASACAALGRDVLGALMSDPRRTAREEPRLDPERTVDDRTCAASEQAPLRPEVQVSVRVRTFAGDLASSGPARASHTFETLLRFQREQRTRARSLDHALHRPRRTLETSAFPGDRAMRAVSTTSLPGFGRPELRRATYLVRDGNRLVTVDYGEEFASRARVAAVAESLLRRALGRTDAQDLAGVPRTRLPDNSRLAGYRRPERRLHGAVWGAGERSFVWKMPGLGMGVRAPKDLDCGIRAPGPGIPESVDAYGCENVAARDLGRLRQYDATLRRGPRVRLHAAQLVCGRTCSREETRAFLKDRPGPARLPWRKGDGADRGDGAKGAKESDGITAYYAVRRTAGTYELSLWGPFRTLSGAESQLWVSVRVDPGNAALAQKIVNSAYTQIGGG</sequence>
<feature type="transmembrane region" description="Helical" evidence="2">
    <location>
        <begin position="63"/>
        <end position="84"/>
    </location>
</feature>
<gene>
    <name evidence="4" type="ORF">GCM10009863_48710</name>
</gene>
<dbReference type="Gene3D" id="3.40.50.300">
    <property type="entry name" value="P-loop containing nucleotide triphosphate hydrolases"/>
    <property type="match status" value="1"/>
</dbReference>
<dbReference type="PROSITE" id="PS50837">
    <property type="entry name" value="NACHT"/>
    <property type="match status" value="1"/>
</dbReference>
<feature type="region of interest" description="Disordered" evidence="1">
    <location>
        <begin position="179"/>
        <end position="228"/>
    </location>
</feature>
<proteinExistence type="predicted"/>
<evidence type="ECO:0000313" key="5">
    <source>
        <dbReference type="Proteomes" id="UP001501447"/>
    </source>
</evidence>
<dbReference type="InterPro" id="IPR027417">
    <property type="entry name" value="P-loop_NTPase"/>
</dbReference>
<dbReference type="SUPFAM" id="SSF52540">
    <property type="entry name" value="P-loop containing nucleoside triphosphate hydrolases"/>
    <property type="match status" value="1"/>
</dbReference>
<keyword evidence="2" id="KW-1133">Transmembrane helix</keyword>
<feature type="compositionally biased region" description="Gly residues" evidence="1">
    <location>
        <begin position="1"/>
        <end position="19"/>
    </location>
</feature>
<keyword evidence="2" id="KW-0812">Transmembrane</keyword>
<feature type="domain" description="NACHT" evidence="3">
    <location>
        <begin position="251"/>
        <end position="372"/>
    </location>
</feature>
<organism evidence="4 5">
    <name type="scientific">Streptomyces axinellae</name>
    <dbReference type="NCBI Taxonomy" id="552788"/>
    <lineage>
        <taxon>Bacteria</taxon>
        <taxon>Bacillati</taxon>
        <taxon>Actinomycetota</taxon>
        <taxon>Actinomycetes</taxon>
        <taxon>Kitasatosporales</taxon>
        <taxon>Streptomycetaceae</taxon>
        <taxon>Streptomyces</taxon>
    </lineage>
</organism>
<evidence type="ECO:0000256" key="2">
    <source>
        <dbReference type="SAM" id="Phobius"/>
    </source>
</evidence>
<accession>A0ABN3QKR9</accession>
<dbReference type="Pfam" id="PF05729">
    <property type="entry name" value="NACHT"/>
    <property type="match status" value="1"/>
</dbReference>
<comment type="caution">
    <text evidence="4">The sequence shown here is derived from an EMBL/GenBank/DDBJ whole genome shotgun (WGS) entry which is preliminary data.</text>
</comment>
<dbReference type="RefSeq" id="WP_344568513.1">
    <property type="nucleotide sequence ID" value="NZ_BAAARJ010000017.1"/>
</dbReference>
<evidence type="ECO:0000256" key="1">
    <source>
        <dbReference type="SAM" id="MobiDB-lite"/>
    </source>
</evidence>
<feature type="compositionally biased region" description="Basic and acidic residues" evidence="1">
    <location>
        <begin position="885"/>
        <end position="905"/>
    </location>
</feature>
<dbReference type="EMBL" id="BAAARJ010000017">
    <property type="protein sequence ID" value="GAA2627962.1"/>
    <property type="molecule type" value="Genomic_DNA"/>
</dbReference>
<reference evidence="4 5" key="1">
    <citation type="journal article" date="2019" name="Int. J. Syst. Evol. Microbiol.">
        <title>The Global Catalogue of Microorganisms (GCM) 10K type strain sequencing project: providing services to taxonomists for standard genome sequencing and annotation.</title>
        <authorList>
            <consortium name="The Broad Institute Genomics Platform"/>
            <consortium name="The Broad Institute Genome Sequencing Center for Infectious Disease"/>
            <person name="Wu L."/>
            <person name="Ma J."/>
        </authorList>
    </citation>
    <scope>NUCLEOTIDE SEQUENCE [LARGE SCALE GENOMIC DNA]</scope>
    <source>
        <strain evidence="4 5">JCM 16373</strain>
    </source>
</reference>
<protein>
    <recommendedName>
        <fullName evidence="3">NACHT domain-containing protein</fullName>
    </recommendedName>
</protein>
<evidence type="ECO:0000313" key="4">
    <source>
        <dbReference type="EMBL" id="GAA2627962.1"/>
    </source>
</evidence>
<feature type="compositionally biased region" description="Basic and acidic residues" evidence="1">
    <location>
        <begin position="1177"/>
        <end position="1192"/>
    </location>
</feature>
<name>A0ABN3QKR9_9ACTN</name>
<feature type="region of interest" description="Disordered" evidence="1">
    <location>
        <begin position="1168"/>
        <end position="1192"/>
    </location>
</feature>